<dbReference type="PROSITE" id="PS50112">
    <property type="entry name" value="PAS"/>
    <property type="match status" value="1"/>
</dbReference>
<dbReference type="NCBIfam" id="TIGR00229">
    <property type="entry name" value="sensory_box"/>
    <property type="match status" value="1"/>
</dbReference>
<dbReference type="EMBL" id="QBIU01000001">
    <property type="protein sequence ID" value="MWV68924.1"/>
    <property type="molecule type" value="Genomic_DNA"/>
</dbReference>
<evidence type="ECO:0000313" key="2">
    <source>
        <dbReference type="EMBL" id="MWV68924.1"/>
    </source>
</evidence>
<evidence type="ECO:0000313" key="4">
    <source>
        <dbReference type="Proteomes" id="UP000029714"/>
    </source>
</evidence>
<dbReference type="EMBL" id="JRMP02000013">
    <property type="protein sequence ID" value="TLD93619.1"/>
    <property type="molecule type" value="Genomic_DNA"/>
</dbReference>
<dbReference type="AlphaFoldDB" id="A0A347W284"/>
<reference evidence="2 5" key="4">
    <citation type="submission" date="2019-12" db="EMBL/GenBank/DDBJ databases">
        <title>Multi-Generational Helicobacter saguini Isolates.</title>
        <authorList>
            <person name="Mannion A."/>
            <person name="Shen Z."/>
            <person name="Fox J.G."/>
        </authorList>
    </citation>
    <scope>NUCLEOTIDE SEQUENCE [LARGE SCALE GENOMIC DNA]</scope>
    <source>
        <strain evidence="2">16-048</strain>
        <strain evidence="5">16-048 (F4)</strain>
    </source>
</reference>
<comment type="caution">
    <text evidence="3">The sequence shown here is derived from an EMBL/GenBank/DDBJ whole genome shotgun (WGS) entry which is preliminary data.</text>
</comment>
<dbReference type="OrthoDB" id="9806477at2"/>
<reference evidence="3" key="3">
    <citation type="submission" date="2018-04" db="EMBL/GenBank/DDBJ databases">
        <authorList>
            <person name="Sheh A."/>
            <person name="Shen Z."/>
            <person name="Mannion A.J."/>
            <person name="Fox J.G."/>
        </authorList>
    </citation>
    <scope>NUCLEOTIDE SEQUENCE</scope>
    <source>
        <strain evidence="3">MIT 97-6194</strain>
    </source>
</reference>
<dbReference type="Gene3D" id="3.30.450.20">
    <property type="entry name" value="PAS domain"/>
    <property type="match status" value="1"/>
</dbReference>
<dbReference type="InterPro" id="IPR013655">
    <property type="entry name" value="PAS_fold_3"/>
</dbReference>
<gene>
    <name evidence="2" type="ORF">DCO61_02500</name>
    <name evidence="3" type="ORF">LS64_008290</name>
</gene>
<accession>A0A347W284</accession>
<proteinExistence type="predicted"/>
<dbReference type="InterPro" id="IPR035965">
    <property type="entry name" value="PAS-like_dom_sf"/>
</dbReference>
<name>A0A347W284_9HELI</name>
<reference evidence="3 4" key="1">
    <citation type="journal article" date="2014" name="Genome Announc.">
        <title>Draft genome sequences of eight enterohepatic helicobacter species isolated from both laboratory and wild rodents.</title>
        <authorList>
            <person name="Sheh A."/>
            <person name="Shen Z."/>
            <person name="Fox J.G."/>
        </authorList>
    </citation>
    <scope>NUCLEOTIDE SEQUENCE [LARGE SCALE GENOMIC DNA]</scope>
    <source>
        <strain evidence="3 4">MIT 97-6194</strain>
    </source>
</reference>
<protein>
    <submittedName>
        <fullName evidence="3">PAS domain S-box protein</fullName>
    </submittedName>
</protein>
<dbReference type="Proteomes" id="UP000477070">
    <property type="component" value="Unassembled WGS sequence"/>
</dbReference>
<dbReference type="Proteomes" id="UP000029714">
    <property type="component" value="Unassembled WGS sequence"/>
</dbReference>
<dbReference type="STRING" id="1548018.LS64_12465"/>
<feature type="domain" description="PAS" evidence="1">
    <location>
        <begin position="39"/>
        <end position="90"/>
    </location>
</feature>
<dbReference type="Pfam" id="PF08447">
    <property type="entry name" value="PAS_3"/>
    <property type="match status" value="1"/>
</dbReference>
<organism evidence="3 4">
    <name type="scientific">Helicobacter saguini</name>
    <dbReference type="NCBI Taxonomy" id="1548018"/>
    <lineage>
        <taxon>Bacteria</taxon>
        <taxon>Pseudomonadati</taxon>
        <taxon>Campylobacterota</taxon>
        <taxon>Epsilonproteobacteria</taxon>
        <taxon>Campylobacterales</taxon>
        <taxon>Helicobacteraceae</taxon>
        <taxon>Helicobacter</taxon>
    </lineage>
</organism>
<evidence type="ECO:0000259" key="1">
    <source>
        <dbReference type="PROSITE" id="PS50112"/>
    </source>
</evidence>
<evidence type="ECO:0000313" key="5">
    <source>
        <dbReference type="Proteomes" id="UP000477070"/>
    </source>
</evidence>
<dbReference type="SUPFAM" id="SSF55785">
    <property type="entry name" value="PYP-like sensor domain (PAS domain)"/>
    <property type="match status" value="1"/>
</dbReference>
<dbReference type="CDD" id="cd00130">
    <property type="entry name" value="PAS"/>
    <property type="match status" value="1"/>
</dbReference>
<sequence length="194" mass="22710">MLNKFDKLKKILKQKGEKMEKNGDELLLQDDSLITTKTDLRGFITYANFDFIQFSGFSEDELLGSNHNIVRHPDMPRVIFKILWQCIKGGREINAFVKNKNKQGYFYWVYANITPSFGHNGEIIGYYSVRRKPNRAAIPFIDNVYRDLRNVEREAKEQGKHDMVESEKVLAKTLLDLKMDHEVFFITLQKEGKV</sequence>
<keyword evidence="4" id="KW-1185">Reference proteome</keyword>
<dbReference type="InterPro" id="IPR000014">
    <property type="entry name" value="PAS"/>
</dbReference>
<evidence type="ECO:0000313" key="3">
    <source>
        <dbReference type="EMBL" id="TLD93619.1"/>
    </source>
</evidence>
<reference evidence="3 4" key="2">
    <citation type="journal article" date="2016" name="Infect. Immun.">
        <title>Helicobacter saguini, a Novel Helicobacter Isolated from Cotton-Top Tamarins with Ulcerative Colitis, Has Proinflammatory Properties and Induces Typhlocolitis and Dysplasia in Gnotobiotic IL-10-/- Mice.</title>
        <authorList>
            <person name="Shen Z."/>
            <person name="Mannion A."/>
            <person name="Whary M.T."/>
            <person name="Muthupalani S."/>
            <person name="Sheh A."/>
            <person name="Feng Y."/>
            <person name="Gong G."/>
            <person name="Vandamme P."/>
            <person name="Holcombe H.R."/>
            <person name="Paster B.J."/>
            <person name="Fox J.G."/>
        </authorList>
    </citation>
    <scope>NUCLEOTIDE SEQUENCE [LARGE SCALE GENOMIC DNA]</scope>
    <source>
        <strain evidence="3 4">MIT 97-6194</strain>
    </source>
</reference>